<evidence type="ECO:0000313" key="1">
    <source>
        <dbReference type="Proteomes" id="UP000887577"/>
    </source>
</evidence>
<sequence length="134" mass="15574">MSDFDDDDNYDQEVAAKKRRIKFEYEEINTFNTVEELEKFQETLKNQGLHKKSETEGGWENIITYECKETKRGCKYVLIIKTSHENSVSTVRHRTCGHDHSNSKSSGLTKEIKELILAHSHLTATRIQKKLKVS</sequence>
<accession>A0A914YE05</accession>
<reference evidence="2" key="1">
    <citation type="submission" date="2022-11" db="UniProtKB">
        <authorList>
            <consortium name="WormBaseParasite"/>
        </authorList>
    </citation>
    <scope>IDENTIFICATION</scope>
</reference>
<dbReference type="AlphaFoldDB" id="A0A914YE05"/>
<keyword evidence="1" id="KW-1185">Reference proteome</keyword>
<protein>
    <submittedName>
        <fullName evidence="2">Uncharacterized protein</fullName>
    </submittedName>
</protein>
<dbReference type="Proteomes" id="UP000887577">
    <property type="component" value="Unplaced"/>
</dbReference>
<evidence type="ECO:0000313" key="2">
    <source>
        <dbReference type="WBParaSite" id="PSU_v2.g18466.t1"/>
    </source>
</evidence>
<name>A0A914YE05_9BILA</name>
<organism evidence="1 2">
    <name type="scientific">Panagrolaimus superbus</name>
    <dbReference type="NCBI Taxonomy" id="310955"/>
    <lineage>
        <taxon>Eukaryota</taxon>
        <taxon>Metazoa</taxon>
        <taxon>Ecdysozoa</taxon>
        <taxon>Nematoda</taxon>
        <taxon>Chromadorea</taxon>
        <taxon>Rhabditida</taxon>
        <taxon>Tylenchina</taxon>
        <taxon>Panagrolaimomorpha</taxon>
        <taxon>Panagrolaimoidea</taxon>
        <taxon>Panagrolaimidae</taxon>
        <taxon>Panagrolaimus</taxon>
    </lineage>
</organism>
<dbReference type="WBParaSite" id="PSU_v2.g18466.t1">
    <property type="protein sequence ID" value="PSU_v2.g18466.t1"/>
    <property type="gene ID" value="PSU_v2.g18466"/>
</dbReference>
<proteinExistence type="predicted"/>